<keyword evidence="2 3" id="KW-0732">Signal</keyword>
<feature type="signal peptide" evidence="3">
    <location>
        <begin position="1"/>
        <end position="24"/>
    </location>
</feature>
<dbReference type="SUPFAM" id="SSF56959">
    <property type="entry name" value="Leukocidin-like"/>
    <property type="match status" value="1"/>
</dbReference>
<dbReference type="Proteomes" id="UP000070260">
    <property type="component" value="Plasmid pJFP838C"/>
</dbReference>
<proteinExistence type="inferred from homology"/>
<organism evidence="5">
    <name type="scientific">Clostridium perfringens</name>
    <dbReference type="NCBI Taxonomy" id="1502"/>
    <lineage>
        <taxon>Bacteria</taxon>
        <taxon>Bacillati</taxon>
        <taxon>Bacillota</taxon>
        <taxon>Clostridia</taxon>
        <taxon>Eubacteriales</taxon>
        <taxon>Clostridiaceae</taxon>
        <taxon>Clostridium</taxon>
    </lineage>
</organism>
<sequence length="305" mass="34359">MKKTICTGITIFSLLLGNITQVKANSFPESIINSKGKQAEVYTSSDASERDGIKTSLSASFIEDPNSNNLTALVSLKGFIPSGLIKTGTYYSANMYWPSKYNINIETTDEKNNVKILESIPSNTIETVRVTESMGYSIGGNVSVSKKSSSVGANAGFNVQRSVQYEQPDFKTIQKSDGIRKASWNIVFNKTKDGYDQNSYHALYGNQLFMKSRLHNTGAKNLVEDKDLSPLISGGFTPNMVIALKAPKGTKKSMINLNYNLYQDLYTLEWYKTQWWGENRVAKEPYYTYQTYELDWENHTVEFIY</sequence>
<reference evidence="6" key="2">
    <citation type="journal article" date="2015" name="PLoS ONE">
        <title>A Novel Pore-Forming Toxin in Type A Clostridium perfringens Is Associated with Both Fatal Canine Hemorrhagic Gastroenteritis and Fatal Foal Necrotizing Enterocolitis.</title>
        <authorList>
            <person name="Gohari I.M."/>
            <person name="Parreira V.R."/>
            <person name="Nowell V.J."/>
            <person name="Nicholson V.M."/>
            <person name="Oliphant K."/>
            <person name="Prescott J.F."/>
        </authorList>
    </citation>
    <scope>NUCLEOTIDE SEQUENCE</scope>
    <source>
        <strain evidence="6">JP718</strain>
        <plasmid evidence="6">pCP718netF</plasmid>
    </source>
</reference>
<dbReference type="EMBL" id="KP739975">
    <property type="protein sequence ID" value="AKF16652.1"/>
    <property type="molecule type" value="Genomic_DNA"/>
</dbReference>
<evidence type="ECO:0000313" key="7">
    <source>
        <dbReference type="EMBL" id="AMN30651.1"/>
    </source>
</evidence>
<geneLocation type="plasmid" evidence="7 8">
    <name>pJFP838C</name>
</geneLocation>
<dbReference type="Gene3D" id="2.70.240.10">
    <property type="entry name" value="Leukocidin/porin MspA"/>
    <property type="match status" value="1"/>
</dbReference>
<keyword evidence="6" id="KW-0614">Plasmid</keyword>
<dbReference type="Pfam" id="PF07968">
    <property type="entry name" value="Leukocidin"/>
    <property type="match status" value="1"/>
</dbReference>
<dbReference type="AlphaFoldDB" id="A0A0D3QGV4"/>
<dbReference type="InterPro" id="IPR036435">
    <property type="entry name" value="Leukocidin/porin_MspA_sf"/>
</dbReference>
<dbReference type="EMBL" id="KJ606986">
    <property type="protein sequence ID" value="AJF36069.1"/>
    <property type="molecule type" value="Genomic_DNA"/>
</dbReference>
<dbReference type="InterPro" id="IPR016183">
    <property type="entry name" value="Leukocidin/Hemolysin_toxin"/>
</dbReference>
<evidence type="ECO:0000256" key="2">
    <source>
        <dbReference type="ARBA" id="ARBA00022729"/>
    </source>
</evidence>
<evidence type="ECO:0000313" key="5">
    <source>
        <dbReference type="EMBL" id="AJF36069.1"/>
    </source>
</evidence>
<geneLocation type="plasmid" evidence="6">
    <name>pCP718netF</name>
</geneLocation>
<dbReference type="OrthoDB" id="1932679at2"/>
<dbReference type="InterPro" id="IPR003963">
    <property type="entry name" value="Bi-component_toxin_staph"/>
</dbReference>
<evidence type="ECO:0000259" key="4">
    <source>
        <dbReference type="Pfam" id="PF07968"/>
    </source>
</evidence>
<dbReference type="NCBIfam" id="TIGR01002">
    <property type="entry name" value="hlyII"/>
    <property type="match status" value="1"/>
</dbReference>
<evidence type="ECO:0000256" key="1">
    <source>
        <dbReference type="ARBA" id="ARBA00009831"/>
    </source>
</evidence>
<dbReference type="GO" id="GO:0051715">
    <property type="term" value="P:cytolysis in another organism"/>
    <property type="evidence" value="ECO:0007669"/>
    <property type="project" value="InterPro"/>
</dbReference>
<gene>
    <name evidence="5" type="primary">netF</name>
    <name evidence="7" type="ORF">JFP838_pC0069</name>
</gene>
<protein>
    <submittedName>
        <fullName evidence="6">Leukocidin/Hemolysin toxin family</fullName>
    </submittedName>
    <submittedName>
        <fullName evidence="5">Necrotizing enteritis toxin NetF</fullName>
    </submittedName>
</protein>
<evidence type="ECO:0000256" key="3">
    <source>
        <dbReference type="SAM" id="SignalP"/>
    </source>
</evidence>
<feature type="domain" description="Leukocidin/Hemolysin toxin" evidence="4">
    <location>
        <begin position="56"/>
        <end position="298"/>
    </location>
</feature>
<evidence type="ECO:0000313" key="6">
    <source>
        <dbReference type="EMBL" id="AKF16652.1"/>
    </source>
</evidence>
<evidence type="ECO:0000313" key="8">
    <source>
        <dbReference type="Proteomes" id="UP000070260"/>
    </source>
</evidence>
<dbReference type="RefSeq" id="WP_061416173.1">
    <property type="nucleotide sequence ID" value="NZ_CATNXB010000036.1"/>
</dbReference>
<reference evidence="7 8" key="3">
    <citation type="journal article" date="2016" name="PLoS ONE">
        <title>Plasmid Characterization and Chromosome Analysis of Two netF+ Clostridium perfringens Isolates Associated with Foal and Canine Necrotizing Enteritis.</title>
        <authorList>
            <person name="Mehdizadeh Gohari I."/>
            <person name="Kropinski A.M."/>
            <person name="Weese S.J."/>
            <person name="Parreira V.R."/>
            <person name="Whitehead A.E."/>
            <person name="Boerlin P."/>
            <person name="Prescott J.F."/>
        </authorList>
    </citation>
    <scope>NUCLEOTIDE SEQUENCE [LARGE SCALE GENOMIC DNA]</scope>
    <source>
        <strain evidence="7 8">JP838</strain>
        <plasmid evidence="7">pJFP838C</plasmid>
        <plasmid evidence="8">Plasmid pJFP838C</plasmid>
    </source>
</reference>
<dbReference type="SMR" id="A0A0D3QGV4"/>
<comment type="similarity">
    <text evidence="1">Belongs to the aerolysin family.</text>
</comment>
<feature type="chain" id="PRO_5009045130" evidence="3">
    <location>
        <begin position="25"/>
        <end position="305"/>
    </location>
</feature>
<dbReference type="PHI-base" id="PHI:4687"/>
<dbReference type="PRINTS" id="PR01468">
    <property type="entry name" value="BICOMPNTOXIN"/>
</dbReference>
<dbReference type="EMBL" id="CP013040">
    <property type="protein sequence ID" value="AMN30651.1"/>
    <property type="molecule type" value="Genomic_DNA"/>
</dbReference>
<accession>A0A0D3QGV4</accession>
<name>A0A0D3QGV4_CLOPF</name>
<dbReference type="PATRIC" id="fig|1502.176.peg.3099"/>
<dbReference type="GO" id="GO:0005576">
    <property type="term" value="C:extracellular region"/>
    <property type="evidence" value="ECO:0007669"/>
    <property type="project" value="InterPro"/>
</dbReference>
<reference evidence="5" key="1">
    <citation type="submission" date="2014-03" db="EMBL/GenBank/DDBJ databases">
        <title>A Novel Pore-forming Toxin in Type A Clostridium perfringens is Associated with both Fatal Canine Hemorrhagic Gastroenteritis and Foal Necrotizing Enterocolitis.</title>
        <authorList>
            <person name="Gohari I.M."/>
            <person name="Parreira V.R."/>
            <person name="Nowell V.J."/>
            <person name="Nicholson V.M."/>
            <person name="Oliphant K."/>
            <person name="Prescott J.F."/>
        </authorList>
    </citation>
    <scope>NUCLEOTIDE SEQUENCE</scope>
    <source>
        <strain evidence="5">JP718</strain>
    </source>
</reference>